<keyword evidence="1" id="KW-0732">Signal</keyword>
<evidence type="ECO:0000259" key="4">
    <source>
        <dbReference type="SMART" id="SM00560"/>
    </source>
</evidence>
<dbReference type="Pfam" id="PF13385">
    <property type="entry name" value="Laminin_G_3"/>
    <property type="match status" value="5"/>
</dbReference>
<protein>
    <recommendedName>
        <fullName evidence="4">LamG-like jellyroll fold domain-containing protein</fullName>
    </recommendedName>
</protein>
<evidence type="ECO:0000313" key="6">
    <source>
        <dbReference type="Proteomes" id="UP000177579"/>
    </source>
</evidence>
<evidence type="ECO:0000256" key="3">
    <source>
        <dbReference type="SAM" id="Phobius"/>
    </source>
</evidence>
<dbReference type="InterPro" id="IPR018765">
    <property type="entry name" value="DUF2341"/>
</dbReference>
<feature type="domain" description="LamG-like jellyroll fold" evidence="4">
    <location>
        <begin position="482"/>
        <end position="614"/>
    </location>
</feature>
<dbReference type="PANTHER" id="PTHR47635">
    <property type="entry name" value="CUB DOMAIN-CONTAINING PROTEIN"/>
    <property type="match status" value="1"/>
</dbReference>
<keyword evidence="3" id="KW-0812">Transmembrane</keyword>
<dbReference type="PANTHER" id="PTHR47635:SF2">
    <property type="entry name" value="LAMG-LIKE JELLYROLL FOLD DOMAIN-CONTAINING PROTEIN"/>
    <property type="match status" value="1"/>
</dbReference>
<evidence type="ECO:0000256" key="1">
    <source>
        <dbReference type="ARBA" id="ARBA00022729"/>
    </source>
</evidence>
<comment type="caution">
    <text evidence="5">The sequence shown here is derived from an EMBL/GenBank/DDBJ whole genome shotgun (WGS) entry which is preliminary data.</text>
</comment>
<feature type="domain" description="LamG-like jellyroll fold" evidence="4">
    <location>
        <begin position="689"/>
        <end position="822"/>
    </location>
</feature>
<evidence type="ECO:0000313" key="5">
    <source>
        <dbReference type="EMBL" id="OGF41576.1"/>
    </source>
</evidence>
<dbReference type="NCBIfam" id="TIGR02145">
    <property type="entry name" value="Fib_succ_major"/>
    <property type="match status" value="1"/>
</dbReference>
<organism evidence="5 6">
    <name type="scientific">Candidatus Falkowbacteria bacterium RIFOXYD2_FULL_34_120</name>
    <dbReference type="NCBI Taxonomy" id="1798007"/>
    <lineage>
        <taxon>Bacteria</taxon>
        <taxon>Candidatus Falkowiibacteriota</taxon>
    </lineage>
</organism>
<feature type="domain" description="LamG-like jellyroll fold" evidence="4">
    <location>
        <begin position="908"/>
        <end position="1036"/>
    </location>
</feature>
<feature type="transmembrane region" description="Helical" evidence="3">
    <location>
        <begin position="24"/>
        <end position="43"/>
    </location>
</feature>
<dbReference type="Proteomes" id="UP000177579">
    <property type="component" value="Unassembled WGS sequence"/>
</dbReference>
<dbReference type="Pfam" id="PF10102">
    <property type="entry name" value="DUF2341"/>
    <property type="match status" value="1"/>
</dbReference>
<dbReference type="InterPro" id="IPR013320">
    <property type="entry name" value="ConA-like_dom_sf"/>
</dbReference>
<dbReference type="SUPFAM" id="SSF49899">
    <property type="entry name" value="Concanavalin A-like lectins/glucanases"/>
    <property type="match status" value="6"/>
</dbReference>
<dbReference type="Pfam" id="PF09603">
    <property type="entry name" value="Fib_succ_major"/>
    <property type="match status" value="1"/>
</dbReference>
<dbReference type="Gene3D" id="2.60.120.200">
    <property type="match status" value="6"/>
</dbReference>
<keyword evidence="3" id="KW-0472">Membrane</keyword>
<dbReference type="InterPro" id="IPR011871">
    <property type="entry name" value="Fib_succ_major"/>
</dbReference>
<evidence type="ECO:0000256" key="2">
    <source>
        <dbReference type="ARBA" id="ARBA00023157"/>
    </source>
</evidence>
<name>A0A1F5TRG7_9BACT</name>
<gene>
    <name evidence="5" type="ORF">A2531_02720</name>
</gene>
<reference evidence="5 6" key="1">
    <citation type="journal article" date="2016" name="Nat. Commun.">
        <title>Thousands of microbial genomes shed light on interconnected biogeochemical processes in an aquifer system.</title>
        <authorList>
            <person name="Anantharaman K."/>
            <person name="Brown C.T."/>
            <person name="Hug L.A."/>
            <person name="Sharon I."/>
            <person name="Castelle C.J."/>
            <person name="Probst A.J."/>
            <person name="Thomas B.C."/>
            <person name="Singh A."/>
            <person name="Wilkins M.J."/>
            <person name="Karaoz U."/>
            <person name="Brodie E.L."/>
            <person name="Williams K.H."/>
            <person name="Hubbard S.S."/>
            <person name="Banfield J.F."/>
        </authorList>
    </citation>
    <scope>NUCLEOTIDE SEQUENCE [LARGE SCALE GENOMIC DNA]</scope>
</reference>
<accession>A0A1F5TRG7</accession>
<dbReference type="InterPro" id="IPR006558">
    <property type="entry name" value="LamG-like"/>
</dbReference>
<dbReference type="EMBL" id="MFGO01000008">
    <property type="protein sequence ID" value="OGF41576.1"/>
    <property type="molecule type" value="Genomic_DNA"/>
</dbReference>
<dbReference type="SMART" id="SM00560">
    <property type="entry name" value="LamGL"/>
    <property type="match status" value="3"/>
</dbReference>
<proteinExistence type="predicted"/>
<sequence length="1728" mass="188095">MLKKEVPDRRDVYNQNMKNIKPKIKIIIIVFAVLVFSIGFFLYNNKPEIAEAIWWNDSWQYRQSIQVTNNTSTENNVYISVTLDTATASTSMQADCGDFRFTRENGEVLPYYIVSGCRTATNVIHINFPIFDAGQQAIYFYYGNASAENGFAASDFATEASNYTIGAIGTAETGPGPVGYWSFDEGYGTVAHDESANKIDGIITDATWKNEEECVSGKCLHFDGSDYVSVQDDMLTTLDKGTIIAWVKINTLGSYKKIFRHTYSGAPPEFAGYLDFEIYQDTNYYLSVGYNQAGMSGFGSHIRGTTQLEENKFYHVALVSNGSSWIIYLNGNEENLVVNNGTNSGNWISDVNHTNHQTLIGNLLDGNIDEVKIYPYARTADQIKQDYAAGFAGVKSNSGVAVSFGSQSDKWMSDGLVGYWKMDETATTSGAIDSSGNGNNGTYYGDASTTAGKFGNGFIGDGAGDYIDLPNGDTYLNETVGTIAMWYKANGADSSDRFYEYNNGGCDVVSINFVTNTTLRFSYNIDCSGSVAGDLTVSNITTDTNWHFITYSWDVLKQKMILSYDGTVYEYNKTFGSGTFSSANSIISGTVSGGQGFKGQLDEVRIYNRALSPSEVKKLYEWAPGPVLHLKMDEMNGTSTYDVSGYGNDGVFVSAASSPSWIGGRYGNGLDFDGVNDYVQVASDDHKSEIFTVEAWIYHDTYTQSGDAVFGCSSWSTNFTKGFVLRFWGSNTTLAAIIGETSAQTSISTTVSLNTWTHVVMSYDGTTLKLYKNGILANSLTGNYSIPTNDLRIGRDYTNAADIYFHGKIDDVRIYNYARTQKQILEDMNGGGPARKSPVLHLSFDEGYGTVVHDSSIYGNNGTPYPGTAGTQTATSSMWEKGGKLNGAMEFDGTDDYVDLGDIYFSGNQISISMWFKATSIDALDKLLAKRNALLYEYLLGFSPNGTLRFWVGFNGIEIETKKIISTGEWYHVLGTADGLNAALYINGELAGTASNAYTITDSGYNTTIGARDDNTLNFNGKIDEVKIWNYALNEYEIKSEYNFGVAAGFGNDASRDSNGTTTTGASKEYCVPGDTATCTPPTIELKMDEMVKGDAKTIYDISGNGNNGTTVDGANNTGMDCTKPGKYGTACEFDGVDDYVGVDSPIISTTESYTISTWFKTNSSNPGYLYSETNSGSGDFRVGIVISDLAPGTISFLSMESGGSDNLFYFGNYNDNKWHYVVARKYYDGYMDILVDGIVVTTGGGNATSSNIAVDQAFVGADYFNSSMQKHFDGQIDDLKIYNYARTPAQIAWDYNRGKPVAHYKFDECSGSTIHNYADNSLHGTLNLGTSLVTATGTCASSSNSFWSWGDGGKHKHAAMFDGRDDYIDIGDTNTNINTVSFWWTGNIAYSYPVAILQQESHVISISNGKVSAGNFSSPTYYIDGTEGLTLPDNNWHHVVITTNTAIDVSGLGIGGDGLVFMNGFIDDFKMYNYALTAEQVKMDYNGGGISMGTNNGWTCGSDKLTDIDGNSYETVLIGDQCWMAQNLMVSRNADGSAVNGTGDADTTPPAAYGDADGGHDDANANWEPKEGYLYNWQDAMNGATASGSQGICPDGWHIPNHFEWTDLERFVCEIEGNGSCDTTFPKNFSTTGYRGTNEGTELKAINNVNGIGTDPNGDDGYGYAGLLSGYHLINGSFYNRGAYGYFWSSSENGSNAWYRNLNSSDAGVNRNNAVKGYGLSVRCLKD</sequence>
<keyword evidence="2" id="KW-1015">Disulfide bond</keyword>
<keyword evidence="3" id="KW-1133">Transmembrane helix</keyword>